<dbReference type="RefSeq" id="WP_049701489.1">
    <property type="nucleotide sequence ID" value="NZ_JADNEH010000001.1"/>
</dbReference>
<accession>A0A395W2Y5</accession>
<reference evidence="2 5" key="2">
    <citation type="journal article" date="2019" name="Nat. Med.">
        <title>A library of human gut bacterial isolates paired with longitudinal multiomics data enables mechanistic microbiome research.</title>
        <authorList>
            <person name="Poyet M."/>
            <person name="Groussin M."/>
            <person name="Gibbons S.M."/>
            <person name="Avila-Pacheco J."/>
            <person name="Jiang X."/>
            <person name="Kearney S.M."/>
            <person name="Perrotta A.R."/>
            <person name="Berdy B."/>
            <person name="Zhao S."/>
            <person name="Lieberman T.D."/>
            <person name="Swanson P.K."/>
            <person name="Smith M."/>
            <person name="Roesemann S."/>
            <person name="Alexander J.E."/>
            <person name="Rich S.A."/>
            <person name="Livny J."/>
            <person name="Vlamakis H."/>
            <person name="Clish C."/>
            <person name="Bullock K."/>
            <person name="Deik A."/>
            <person name="Scott J."/>
            <person name="Pierce K.A."/>
            <person name="Xavier R.J."/>
            <person name="Alm E.J."/>
        </authorList>
    </citation>
    <scope>NUCLEOTIDE SEQUENCE [LARGE SCALE GENOMIC DNA]</scope>
    <source>
        <strain evidence="2 5">BIOML-A183</strain>
    </source>
</reference>
<sequence>MEDFLKFLLIAGVILVGIFKEVNKNSKAKKAKAKHPVPPMPSPVEVNPDTAPMPEAWGRPKSLEELFQPILREQPVAKQPSKQQTSKQKKKKEEVSVAASLANSVAQDEQNSRQGAHYNTPHDSPDNKEDFTIHSAEEARRAIIWGEILQRKY</sequence>
<comment type="caution">
    <text evidence="3">The sequence shown here is derived from an EMBL/GenBank/DDBJ whole genome shotgun (WGS) entry which is preliminary data.</text>
</comment>
<gene>
    <name evidence="3" type="ORF">DWX70_06800</name>
    <name evidence="2" type="ORF">F3F51_04805</name>
</gene>
<evidence type="ECO:0000313" key="2">
    <source>
        <dbReference type="EMBL" id="KAA3807605.1"/>
    </source>
</evidence>
<feature type="compositionally biased region" description="Low complexity" evidence="1">
    <location>
        <begin position="96"/>
        <end position="106"/>
    </location>
</feature>
<dbReference type="EMBL" id="VWLX01000003">
    <property type="protein sequence ID" value="KAA3807605.1"/>
    <property type="molecule type" value="Genomic_DNA"/>
</dbReference>
<reference evidence="3 4" key="1">
    <citation type="submission" date="2018-08" db="EMBL/GenBank/DDBJ databases">
        <title>A genome reference for cultivated species of the human gut microbiota.</title>
        <authorList>
            <person name="Zou Y."/>
            <person name="Xue W."/>
            <person name="Luo G."/>
        </authorList>
    </citation>
    <scope>NUCLEOTIDE SEQUENCE [LARGE SCALE GENOMIC DNA]</scope>
    <source>
        <strain evidence="3 4">AF20-9LB</strain>
    </source>
</reference>
<dbReference type="Proteomes" id="UP000460135">
    <property type="component" value="Unassembled WGS sequence"/>
</dbReference>
<feature type="region of interest" description="Disordered" evidence="1">
    <location>
        <begin position="27"/>
        <end position="135"/>
    </location>
</feature>
<dbReference type="AlphaFoldDB" id="A0A395W2Y5"/>
<name>A0A395W2Y5_BACOV</name>
<evidence type="ECO:0000313" key="3">
    <source>
        <dbReference type="EMBL" id="RGS85513.1"/>
    </source>
</evidence>
<evidence type="ECO:0000256" key="1">
    <source>
        <dbReference type="SAM" id="MobiDB-lite"/>
    </source>
</evidence>
<feature type="compositionally biased region" description="Basic and acidic residues" evidence="1">
    <location>
        <begin position="123"/>
        <end position="135"/>
    </location>
</feature>
<dbReference type="Proteomes" id="UP000266492">
    <property type="component" value="Unassembled WGS sequence"/>
</dbReference>
<evidence type="ECO:0000313" key="5">
    <source>
        <dbReference type="Proteomes" id="UP000460135"/>
    </source>
</evidence>
<organism evidence="3 4">
    <name type="scientific">Bacteroides ovatus</name>
    <dbReference type="NCBI Taxonomy" id="28116"/>
    <lineage>
        <taxon>Bacteria</taxon>
        <taxon>Pseudomonadati</taxon>
        <taxon>Bacteroidota</taxon>
        <taxon>Bacteroidia</taxon>
        <taxon>Bacteroidales</taxon>
        <taxon>Bacteroidaceae</taxon>
        <taxon>Bacteroides</taxon>
    </lineage>
</organism>
<evidence type="ECO:0000313" key="4">
    <source>
        <dbReference type="Proteomes" id="UP000266492"/>
    </source>
</evidence>
<protein>
    <submittedName>
        <fullName evidence="3">Ferrichrome ABC transporter substrate-binding protein</fullName>
    </submittedName>
</protein>
<dbReference type="EMBL" id="QRVZ01000004">
    <property type="protein sequence ID" value="RGS85513.1"/>
    <property type="molecule type" value="Genomic_DNA"/>
</dbReference>
<proteinExistence type="predicted"/>